<keyword evidence="7" id="KW-1185">Reference proteome</keyword>
<dbReference type="GO" id="GO:0097367">
    <property type="term" value="F:carbohydrate derivative binding"/>
    <property type="evidence" value="ECO:0007669"/>
    <property type="project" value="InterPro"/>
</dbReference>
<dbReference type="InterPro" id="IPR001347">
    <property type="entry name" value="SIS_dom"/>
</dbReference>
<name>A0A2Y9C9W0_9FIRM</name>
<keyword evidence="2" id="KW-0238">DNA-binding</keyword>
<dbReference type="OrthoDB" id="1648815at2"/>
<keyword evidence="3" id="KW-0804">Transcription</keyword>
<evidence type="ECO:0000259" key="4">
    <source>
        <dbReference type="PROSITE" id="PS51071"/>
    </source>
</evidence>
<dbReference type="InterPro" id="IPR035472">
    <property type="entry name" value="RpiR-like_SIS"/>
</dbReference>
<dbReference type="Pfam" id="PF01418">
    <property type="entry name" value="HTH_6"/>
    <property type="match status" value="1"/>
</dbReference>
<dbReference type="InterPro" id="IPR046348">
    <property type="entry name" value="SIS_dom_sf"/>
</dbReference>
<dbReference type="InterPro" id="IPR036388">
    <property type="entry name" value="WH-like_DNA-bd_sf"/>
</dbReference>
<dbReference type="EMBL" id="QGDL01000004">
    <property type="protein sequence ID" value="PWJ30265.1"/>
    <property type="molecule type" value="Genomic_DNA"/>
</dbReference>
<dbReference type="Pfam" id="PF01380">
    <property type="entry name" value="SIS"/>
    <property type="match status" value="1"/>
</dbReference>
<protein>
    <submittedName>
        <fullName evidence="6">RpiR family transcriptional regulator</fullName>
    </submittedName>
</protein>
<keyword evidence="1" id="KW-0805">Transcription regulation</keyword>
<proteinExistence type="predicted"/>
<evidence type="ECO:0000313" key="7">
    <source>
        <dbReference type="Proteomes" id="UP000245845"/>
    </source>
</evidence>
<reference evidence="6 7" key="1">
    <citation type="submission" date="2018-05" db="EMBL/GenBank/DDBJ databases">
        <title>The Hungate 1000. A catalogue of reference genomes from the rumen microbiome.</title>
        <authorList>
            <person name="Kelly W."/>
        </authorList>
    </citation>
    <scope>NUCLEOTIDE SEQUENCE [LARGE SCALE GENOMIC DNA]</scope>
    <source>
        <strain evidence="6 7">NLAE-zl-C242</strain>
    </source>
</reference>
<evidence type="ECO:0000256" key="3">
    <source>
        <dbReference type="ARBA" id="ARBA00023163"/>
    </source>
</evidence>
<dbReference type="PANTHER" id="PTHR30514:SF1">
    <property type="entry name" value="HTH-TYPE TRANSCRIPTIONAL REGULATOR HEXR-RELATED"/>
    <property type="match status" value="1"/>
</dbReference>
<dbReference type="SUPFAM" id="SSF53697">
    <property type="entry name" value="SIS domain"/>
    <property type="match status" value="1"/>
</dbReference>
<dbReference type="Proteomes" id="UP000245845">
    <property type="component" value="Unassembled WGS sequence"/>
</dbReference>
<dbReference type="PROSITE" id="PS51071">
    <property type="entry name" value="HTH_RPIR"/>
    <property type="match status" value="1"/>
</dbReference>
<comment type="caution">
    <text evidence="6">The sequence shown here is derived from an EMBL/GenBank/DDBJ whole genome shotgun (WGS) entry which is preliminary data.</text>
</comment>
<sequence>MKIEDLLNRYYDTFSENDKYIAGCVAKHPKDCIRLSIDEFAETYHVSKSALTRFAQKLKLPGYGELRSVIRLERMQEEGLEFSFKEEALQNYHKMIEYIRNTDYSSFFEKIYCSGRILIYASGYSQARVAKEFQRIFLPLHKKIYYMHGHDMAEAFENLVREEDLVILISLTGEAEHMVELAKRLRLKGIKTVSVTKMQMNPLSSVCGENLYIQALSLPERYGISYEITTPYFLLIELLFIRYQQFLKDE</sequence>
<evidence type="ECO:0000259" key="5">
    <source>
        <dbReference type="PROSITE" id="PS51464"/>
    </source>
</evidence>
<dbReference type="PANTHER" id="PTHR30514">
    <property type="entry name" value="GLUCOKINASE"/>
    <property type="match status" value="1"/>
</dbReference>
<dbReference type="RefSeq" id="WP_109730701.1">
    <property type="nucleotide sequence ID" value="NZ_BAAACK010000019.1"/>
</dbReference>
<dbReference type="AlphaFoldDB" id="A0A2Y9C9W0"/>
<dbReference type="InterPro" id="IPR047640">
    <property type="entry name" value="RpiR-like"/>
</dbReference>
<dbReference type="InterPro" id="IPR009057">
    <property type="entry name" value="Homeodomain-like_sf"/>
</dbReference>
<dbReference type="Gene3D" id="3.40.50.10490">
    <property type="entry name" value="Glucose-6-phosphate isomerase like protein, domain 1"/>
    <property type="match status" value="1"/>
</dbReference>
<gene>
    <name evidence="6" type="ORF">A8806_104133</name>
</gene>
<dbReference type="PROSITE" id="PS51464">
    <property type="entry name" value="SIS"/>
    <property type="match status" value="1"/>
</dbReference>
<evidence type="ECO:0000313" key="6">
    <source>
        <dbReference type="EMBL" id="PWJ30265.1"/>
    </source>
</evidence>
<dbReference type="Gene3D" id="1.10.10.10">
    <property type="entry name" value="Winged helix-like DNA-binding domain superfamily/Winged helix DNA-binding domain"/>
    <property type="match status" value="1"/>
</dbReference>
<feature type="domain" description="SIS" evidence="5">
    <location>
        <begin position="107"/>
        <end position="246"/>
    </location>
</feature>
<dbReference type="CDD" id="cd05013">
    <property type="entry name" value="SIS_RpiR"/>
    <property type="match status" value="1"/>
</dbReference>
<accession>A0A2Y9C9W0</accession>
<evidence type="ECO:0000256" key="2">
    <source>
        <dbReference type="ARBA" id="ARBA00023125"/>
    </source>
</evidence>
<dbReference type="GO" id="GO:1901135">
    <property type="term" value="P:carbohydrate derivative metabolic process"/>
    <property type="evidence" value="ECO:0007669"/>
    <property type="project" value="InterPro"/>
</dbReference>
<dbReference type="SUPFAM" id="SSF46689">
    <property type="entry name" value="Homeodomain-like"/>
    <property type="match status" value="1"/>
</dbReference>
<evidence type="ECO:0000256" key="1">
    <source>
        <dbReference type="ARBA" id="ARBA00023015"/>
    </source>
</evidence>
<organism evidence="6 7">
    <name type="scientific">Faecalicatena orotica</name>
    <dbReference type="NCBI Taxonomy" id="1544"/>
    <lineage>
        <taxon>Bacteria</taxon>
        <taxon>Bacillati</taxon>
        <taxon>Bacillota</taxon>
        <taxon>Clostridia</taxon>
        <taxon>Lachnospirales</taxon>
        <taxon>Lachnospiraceae</taxon>
        <taxon>Faecalicatena</taxon>
    </lineage>
</organism>
<dbReference type="GO" id="GO:0003677">
    <property type="term" value="F:DNA binding"/>
    <property type="evidence" value="ECO:0007669"/>
    <property type="project" value="UniProtKB-KW"/>
</dbReference>
<feature type="domain" description="HTH rpiR-type" evidence="4">
    <location>
        <begin position="1"/>
        <end position="77"/>
    </location>
</feature>
<dbReference type="GO" id="GO:0003700">
    <property type="term" value="F:DNA-binding transcription factor activity"/>
    <property type="evidence" value="ECO:0007669"/>
    <property type="project" value="InterPro"/>
</dbReference>
<dbReference type="InterPro" id="IPR000281">
    <property type="entry name" value="HTH_RpiR"/>
</dbReference>